<reference evidence="2" key="1">
    <citation type="submission" date="2021-06" db="EMBL/GenBank/DDBJ databases">
        <authorList>
            <person name="Hodson N. C."/>
            <person name="Mongue J. A."/>
            <person name="Jaron S. K."/>
        </authorList>
    </citation>
    <scope>NUCLEOTIDE SEQUENCE</scope>
</reference>
<evidence type="ECO:0000256" key="1">
    <source>
        <dbReference type="SAM" id="SignalP"/>
    </source>
</evidence>
<dbReference type="OrthoDB" id="6020543at2759"/>
<keyword evidence="1" id="KW-0732">Signal</keyword>
<dbReference type="EMBL" id="CAJVCH010219216">
    <property type="protein sequence ID" value="CAG7731761.1"/>
    <property type="molecule type" value="Genomic_DNA"/>
</dbReference>
<accession>A0A8J2KAN2</accession>
<organism evidence="2 3">
    <name type="scientific">Allacma fusca</name>
    <dbReference type="NCBI Taxonomy" id="39272"/>
    <lineage>
        <taxon>Eukaryota</taxon>
        <taxon>Metazoa</taxon>
        <taxon>Ecdysozoa</taxon>
        <taxon>Arthropoda</taxon>
        <taxon>Hexapoda</taxon>
        <taxon>Collembola</taxon>
        <taxon>Symphypleona</taxon>
        <taxon>Sminthuridae</taxon>
        <taxon>Allacma</taxon>
    </lineage>
</organism>
<dbReference type="Proteomes" id="UP000708208">
    <property type="component" value="Unassembled WGS sequence"/>
</dbReference>
<comment type="caution">
    <text evidence="2">The sequence shown here is derived from an EMBL/GenBank/DDBJ whole genome shotgun (WGS) entry which is preliminary data.</text>
</comment>
<evidence type="ECO:0000313" key="2">
    <source>
        <dbReference type="EMBL" id="CAG7731761.1"/>
    </source>
</evidence>
<feature type="signal peptide" evidence="1">
    <location>
        <begin position="1"/>
        <end position="22"/>
    </location>
</feature>
<gene>
    <name evidence="2" type="ORF">AFUS01_LOCUS20332</name>
</gene>
<sequence length="84" mass="9279">MELKTVVLVTALVFFFCYEAQSGEIVSQLDSRQLRGSFEVCPLVSGTCPAYIEGEEQFHPYPGNVTRYCQCAHGTPVAMDCPLV</sequence>
<keyword evidence="3" id="KW-1185">Reference proteome</keyword>
<proteinExistence type="predicted"/>
<evidence type="ECO:0000313" key="3">
    <source>
        <dbReference type="Proteomes" id="UP000708208"/>
    </source>
</evidence>
<name>A0A8J2KAN2_9HEXA</name>
<protein>
    <submittedName>
        <fullName evidence="2">Uncharacterized protein</fullName>
    </submittedName>
</protein>
<dbReference type="AlphaFoldDB" id="A0A8J2KAN2"/>
<feature type="chain" id="PRO_5035211393" evidence="1">
    <location>
        <begin position="23"/>
        <end position="84"/>
    </location>
</feature>